<dbReference type="InterPro" id="IPR046137">
    <property type="entry name" value="DUF6139"/>
</dbReference>
<organism evidence="1 2">
    <name type="scientific">Oxalicibacterium flavum</name>
    <dbReference type="NCBI Taxonomy" id="179467"/>
    <lineage>
        <taxon>Bacteria</taxon>
        <taxon>Pseudomonadati</taxon>
        <taxon>Pseudomonadota</taxon>
        <taxon>Betaproteobacteria</taxon>
        <taxon>Burkholderiales</taxon>
        <taxon>Oxalobacteraceae</taxon>
        <taxon>Oxalicibacterium</taxon>
    </lineage>
</organism>
<gene>
    <name evidence="1" type="ORF">GCM10007205_05930</name>
</gene>
<protein>
    <submittedName>
        <fullName evidence="1">Uncharacterized protein</fullName>
    </submittedName>
</protein>
<reference evidence="1" key="1">
    <citation type="journal article" date="2014" name="Int. J. Syst. Evol. Microbiol.">
        <title>Complete genome sequence of Corynebacterium casei LMG S-19264T (=DSM 44701T), isolated from a smear-ripened cheese.</title>
        <authorList>
            <consortium name="US DOE Joint Genome Institute (JGI-PGF)"/>
            <person name="Walter F."/>
            <person name="Albersmeier A."/>
            <person name="Kalinowski J."/>
            <person name="Ruckert C."/>
        </authorList>
    </citation>
    <scope>NUCLEOTIDE SEQUENCE</scope>
    <source>
        <strain evidence="1">CCM 7086</strain>
    </source>
</reference>
<evidence type="ECO:0000313" key="2">
    <source>
        <dbReference type="Proteomes" id="UP000620266"/>
    </source>
</evidence>
<dbReference type="AlphaFoldDB" id="A0A8J2UJU1"/>
<dbReference type="RefSeq" id="WP_188394664.1">
    <property type="nucleotide sequence ID" value="NZ_BMCG01000001.1"/>
</dbReference>
<name>A0A8J2UJU1_9BURK</name>
<dbReference type="Proteomes" id="UP000620266">
    <property type="component" value="Unassembled WGS sequence"/>
</dbReference>
<sequence>MRVDIYKRAEHHGQFTYLAVPEGKIIPEEAINTDWELSERGIDVEDNATHLPDFSIDAPHEQIRAKGYAITSVKELADK</sequence>
<dbReference type="EMBL" id="BMCG01000001">
    <property type="protein sequence ID" value="GGB99419.1"/>
    <property type="molecule type" value="Genomic_DNA"/>
</dbReference>
<comment type="caution">
    <text evidence="1">The sequence shown here is derived from an EMBL/GenBank/DDBJ whole genome shotgun (WGS) entry which is preliminary data.</text>
</comment>
<accession>A0A8J2UJU1</accession>
<evidence type="ECO:0000313" key="1">
    <source>
        <dbReference type="EMBL" id="GGB99419.1"/>
    </source>
</evidence>
<proteinExistence type="predicted"/>
<reference evidence="1" key="2">
    <citation type="submission" date="2020-09" db="EMBL/GenBank/DDBJ databases">
        <authorList>
            <person name="Sun Q."/>
            <person name="Sedlacek I."/>
        </authorList>
    </citation>
    <scope>NUCLEOTIDE SEQUENCE</scope>
    <source>
        <strain evidence="1">CCM 7086</strain>
    </source>
</reference>
<dbReference type="Pfam" id="PF19636">
    <property type="entry name" value="DUF6139"/>
    <property type="match status" value="1"/>
</dbReference>
<keyword evidence="2" id="KW-1185">Reference proteome</keyword>